<comment type="caution">
    <text evidence="1">The sequence shown here is derived from an EMBL/GenBank/DDBJ whole genome shotgun (WGS) entry which is preliminary data.</text>
</comment>
<dbReference type="EMBL" id="VSSQ01076615">
    <property type="protein sequence ID" value="MPN26918.1"/>
    <property type="molecule type" value="Genomic_DNA"/>
</dbReference>
<proteinExistence type="predicted"/>
<name>A0A645GJ05_9ZZZZ</name>
<sequence length="108" mass="12041">MFVCGIGSNTQISGRVCAIDTKLHIVHIPGINGDIGIDVVGIVYHNRRQVNRRLAYRPQTVEGRVGPLHQPVGIDPVGTDKRIVKNGLRQHKFISLLHHFYIPVLYGI</sequence>
<evidence type="ECO:0000313" key="1">
    <source>
        <dbReference type="EMBL" id="MPN26918.1"/>
    </source>
</evidence>
<protein>
    <submittedName>
        <fullName evidence="1">Uncharacterized protein</fullName>
    </submittedName>
</protein>
<dbReference type="AlphaFoldDB" id="A0A645GJ05"/>
<gene>
    <name evidence="1" type="ORF">SDC9_174344</name>
</gene>
<accession>A0A645GJ05</accession>
<reference evidence="1" key="1">
    <citation type="submission" date="2019-08" db="EMBL/GenBank/DDBJ databases">
        <authorList>
            <person name="Kucharzyk K."/>
            <person name="Murdoch R.W."/>
            <person name="Higgins S."/>
            <person name="Loffler F."/>
        </authorList>
    </citation>
    <scope>NUCLEOTIDE SEQUENCE</scope>
</reference>
<organism evidence="1">
    <name type="scientific">bioreactor metagenome</name>
    <dbReference type="NCBI Taxonomy" id="1076179"/>
    <lineage>
        <taxon>unclassified sequences</taxon>
        <taxon>metagenomes</taxon>
        <taxon>ecological metagenomes</taxon>
    </lineage>
</organism>